<dbReference type="GO" id="GO:0016491">
    <property type="term" value="F:oxidoreductase activity"/>
    <property type="evidence" value="ECO:0007669"/>
    <property type="project" value="UniProtKB-KW"/>
</dbReference>
<dbReference type="Pfam" id="PF00296">
    <property type="entry name" value="Bac_luciferase"/>
    <property type="match status" value="1"/>
</dbReference>
<dbReference type="PANTHER" id="PTHR30137:SF8">
    <property type="entry name" value="BLR5498 PROTEIN"/>
    <property type="match status" value="1"/>
</dbReference>
<dbReference type="RefSeq" id="WP_349300810.1">
    <property type="nucleotide sequence ID" value="NZ_JBEDNQ010000011.1"/>
</dbReference>
<evidence type="ECO:0000313" key="4">
    <source>
        <dbReference type="EMBL" id="MEQ3553751.1"/>
    </source>
</evidence>
<comment type="caution">
    <text evidence="4">The sequence shown here is derived from an EMBL/GenBank/DDBJ whole genome shotgun (WGS) entry which is preliminary data.</text>
</comment>
<dbReference type="InterPro" id="IPR011251">
    <property type="entry name" value="Luciferase-like_dom"/>
</dbReference>
<feature type="domain" description="Luciferase-like" evidence="3">
    <location>
        <begin position="20"/>
        <end position="304"/>
    </location>
</feature>
<reference evidence="4 5" key="1">
    <citation type="submission" date="2024-03" db="EMBL/GenBank/DDBJ databases">
        <title>Draft genome sequence of Pseudonocardia nematodicida JCM 31783.</title>
        <authorList>
            <person name="Butdee W."/>
            <person name="Duangmal K."/>
        </authorList>
    </citation>
    <scope>NUCLEOTIDE SEQUENCE [LARGE SCALE GENOMIC DNA]</scope>
    <source>
        <strain evidence="4 5">JCM 31783</strain>
    </source>
</reference>
<dbReference type="EC" id="1.-.-.-" evidence="4"/>
<keyword evidence="1 4" id="KW-0560">Oxidoreductase</keyword>
<sequence>MSEIVFGLDTFGDVPTDDAGESLTHPQAIRQVVDEAVLADEVGVDVIGLGEHHRADYAISTPETVLAGIAGRTSRIHLSSAVTVLSSDDPVRVYQRFATLDALSSGRAEVILGRGSFTESFPLFGYDMSDYEVLFEEKLDLFARLLDEKPVTWRGTTRAALDGIEVFPTTGRRIPVWVGVGGSPESVVRTARHDLGLVLAVIGGAPARFAPYVDLYHRAVEQFGNAPKPIGVHAPGFVADTDDEAREIFYAPFKVQMDRIGAQRGWPPMSRARFEADVAQGALHVGSPETVARKIAESVRSLGAGRFDLTYTVGPQPVSARMRAVELYGTRVVPMVRELLA</sequence>
<dbReference type="Proteomes" id="UP001494902">
    <property type="component" value="Unassembled WGS sequence"/>
</dbReference>
<keyword evidence="5" id="KW-1185">Reference proteome</keyword>
<dbReference type="PANTHER" id="PTHR30137">
    <property type="entry name" value="LUCIFERASE-LIKE MONOOXYGENASE"/>
    <property type="match status" value="1"/>
</dbReference>
<accession>A0ABV1KH18</accession>
<proteinExistence type="predicted"/>
<dbReference type="InterPro" id="IPR050766">
    <property type="entry name" value="Bact_Lucif_Oxidored"/>
</dbReference>
<organism evidence="4 5">
    <name type="scientific">Pseudonocardia nematodicida</name>
    <dbReference type="NCBI Taxonomy" id="1206997"/>
    <lineage>
        <taxon>Bacteria</taxon>
        <taxon>Bacillati</taxon>
        <taxon>Actinomycetota</taxon>
        <taxon>Actinomycetes</taxon>
        <taxon>Pseudonocardiales</taxon>
        <taxon>Pseudonocardiaceae</taxon>
        <taxon>Pseudonocardia</taxon>
    </lineage>
</organism>
<dbReference type="CDD" id="cd00347">
    <property type="entry name" value="Flavin_utilizing_monoxygenases"/>
    <property type="match status" value="1"/>
</dbReference>
<keyword evidence="2" id="KW-0503">Monooxygenase</keyword>
<evidence type="ECO:0000259" key="3">
    <source>
        <dbReference type="Pfam" id="PF00296"/>
    </source>
</evidence>
<dbReference type="InterPro" id="IPR022290">
    <property type="entry name" value="LLM_Atu2307-like"/>
</dbReference>
<evidence type="ECO:0000256" key="1">
    <source>
        <dbReference type="ARBA" id="ARBA00023002"/>
    </source>
</evidence>
<gene>
    <name evidence="4" type="ORF">WIS52_25030</name>
</gene>
<dbReference type="InterPro" id="IPR036661">
    <property type="entry name" value="Luciferase-like_sf"/>
</dbReference>
<dbReference type="Gene3D" id="3.20.20.30">
    <property type="entry name" value="Luciferase-like domain"/>
    <property type="match status" value="1"/>
</dbReference>
<dbReference type="EMBL" id="JBEDNQ010000011">
    <property type="protein sequence ID" value="MEQ3553751.1"/>
    <property type="molecule type" value="Genomic_DNA"/>
</dbReference>
<protein>
    <submittedName>
        <fullName evidence="4">LLM class flavin-dependent oxidoreductase</fullName>
        <ecNumber evidence="4">1.-.-.-</ecNumber>
    </submittedName>
</protein>
<evidence type="ECO:0000313" key="5">
    <source>
        <dbReference type="Proteomes" id="UP001494902"/>
    </source>
</evidence>
<dbReference type="SUPFAM" id="SSF51679">
    <property type="entry name" value="Bacterial luciferase-like"/>
    <property type="match status" value="1"/>
</dbReference>
<evidence type="ECO:0000256" key="2">
    <source>
        <dbReference type="ARBA" id="ARBA00023033"/>
    </source>
</evidence>
<name>A0ABV1KH18_9PSEU</name>
<dbReference type="NCBIfam" id="TIGR03858">
    <property type="entry name" value="LLM_2I7G"/>
    <property type="match status" value="1"/>
</dbReference>